<protein>
    <submittedName>
        <fullName evidence="1">Expressed protein</fullName>
    </submittedName>
</protein>
<evidence type="ECO:0000313" key="2">
    <source>
        <dbReference type="Proteomes" id="UP000008141"/>
    </source>
</evidence>
<organism evidence="2">
    <name type="scientific">Chlorella variabilis</name>
    <name type="common">Green alga</name>
    <dbReference type="NCBI Taxonomy" id="554065"/>
    <lineage>
        <taxon>Eukaryota</taxon>
        <taxon>Viridiplantae</taxon>
        <taxon>Chlorophyta</taxon>
        <taxon>core chlorophytes</taxon>
        <taxon>Trebouxiophyceae</taxon>
        <taxon>Chlorellales</taxon>
        <taxon>Chlorellaceae</taxon>
        <taxon>Chlorella clade</taxon>
        <taxon>Chlorella</taxon>
    </lineage>
</organism>
<dbReference type="Proteomes" id="UP000008141">
    <property type="component" value="Unassembled WGS sequence"/>
</dbReference>
<dbReference type="RefSeq" id="XP_005844651.1">
    <property type="nucleotide sequence ID" value="XM_005844589.1"/>
</dbReference>
<name>E1ZP39_CHLVA</name>
<dbReference type="EMBL" id="GL433856">
    <property type="protein sequence ID" value="EFN52549.1"/>
    <property type="molecule type" value="Genomic_DNA"/>
</dbReference>
<keyword evidence="2" id="KW-1185">Reference proteome</keyword>
<dbReference type="GeneID" id="17351896"/>
<gene>
    <name evidence="1" type="ORF">CHLNCDRAFT_138995</name>
</gene>
<dbReference type="InParanoid" id="E1ZP39"/>
<dbReference type="AlphaFoldDB" id="E1ZP39"/>
<evidence type="ECO:0000313" key="1">
    <source>
        <dbReference type="EMBL" id="EFN52549.1"/>
    </source>
</evidence>
<accession>E1ZP39</accession>
<dbReference type="KEGG" id="cvr:CHLNCDRAFT_138995"/>
<proteinExistence type="predicted"/>
<reference evidence="1 2" key="1">
    <citation type="journal article" date="2010" name="Plant Cell">
        <title>The Chlorella variabilis NC64A genome reveals adaptation to photosymbiosis, coevolution with viruses, and cryptic sex.</title>
        <authorList>
            <person name="Blanc G."/>
            <person name="Duncan G."/>
            <person name="Agarkova I."/>
            <person name="Borodovsky M."/>
            <person name="Gurnon J."/>
            <person name="Kuo A."/>
            <person name="Lindquist E."/>
            <person name="Lucas S."/>
            <person name="Pangilinan J."/>
            <person name="Polle J."/>
            <person name="Salamov A."/>
            <person name="Terry A."/>
            <person name="Yamada T."/>
            <person name="Dunigan D.D."/>
            <person name="Grigoriev I.V."/>
            <person name="Claverie J.M."/>
            <person name="Van Etten J.L."/>
        </authorList>
    </citation>
    <scope>NUCLEOTIDE SEQUENCE [LARGE SCALE GENOMIC DNA]</scope>
    <source>
        <strain evidence="1 2">NC64A</strain>
    </source>
</reference>
<dbReference type="Gene3D" id="3.40.30.10">
    <property type="entry name" value="Glutaredoxin"/>
    <property type="match status" value="1"/>
</dbReference>
<dbReference type="OrthoDB" id="60822at2759"/>
<sequence>MASAGPLQAASAAQQLAAVPWGTAAGAVSTVQSRWSHCSCSGDLSLPPPQKVLVEYAPAEVDTFIAFADAVEEEFEGIMVDGVEVDGPSHAFDIKLEDGQLVFSRDAEASSGLPEYSDLFARLRLAGVQPAAM</sequence>